<keyword evidence="5" id="KW-0961">Cell wall biogenesis/degradation</keyword>
<accession>A0ABM7V918</accession>
<evidence type="ECO:0000256" key="6">
    <source>
        <dbReference type="SAM" id="MobiDB-lite"/>
    </source>
</evidence>
<dbReference type="PANTHER" id="PTHR30417">
    <property type="entry name" value="N-ACETYLMURAMOYL-L-ALANINE AMIDASE AMID"/>
    <property type="match status" value="1"/>
</dbReference>
<gene>
    <name evidence="8" type="ORF">HYD_4230</name>
</gene>
<dbReference type="InterPro" id="IPR002502">
    <property type="entry name" value="Amidase_domain"/>
</dbReference>
<evidence type="ECO:0000256" key="4">
    <source>
        <dbReference type="ARBA" id="ARBA00022801"/>
    </source>
</evidence>
<dbReference type="SUPFAM" id="SSF55846">
    <property type="entry name" value="N-acetylmuramoyl-L-alanine amidase-like"/>
    <property type="match status" value="1"/>
</dbReference>
<dbReference type="InterPro" id="IPR051206">
    <property type="entry name" value="NAMLAA_amidase_2"/>
</dbReference>
<protein>
    <recommendedName>
        <fullName evidence="3">N-acetylmuramoyl-L-alanine amidase</fullName>
        <ecNumber evidence="3">3.5.1.28</ecNumber>
    </recommendedName>
</protein>
<dbReference type="PANTHER" id="PTHR30417:SF1">
    <property type="entry name" value="N-ACETYLMURAMOYL-L-ALANINE AMIDASE AMID"/>
    <property type="match status" value="1"/>
</dbReference>
<comment type="similarity">
    <text evidence="2">Belongs to the N-acetylmuramoyl-L-alanine amidase 2 family.</text>
</comment>
<dbReference type="Pfam" id="PF01510">
    <property type="entry name" value="Amidase_2"/>
    <property type="match status" value="1"/>
</dbReference>
<sequence>MKNPANEQPRSPGEHLYQKKDLEQLENDTLSQKNQKSKEMTQKTNLISKFFHPLFQIQELKNYPAVINDCATLDFISGNWAEFLEFLNISEDRFLSDPSTLNEVIDLKYKDKKLIGEQIRNKFSNIWKFYRAVPKSYQLSDSSYGFDTLTVFSPNFSPNIENSCKALIAHCMGLDVYSALSQLTKKTETQVSAHYFIPYCNAASIIVLYPELQNIDGIGSSWNIDKLKFPFSPPVFHILPEEKKTALEKTKLSTETLYTESFQRAWHAGKSEFSLSRKVDGCDSGMNTCSIGIESQSPGYGARFGLIDFDTFSNFSVQQISTFAKLVNSLQKKFPNIKILSHQDIAPERKTDPGINFPWRLLHEKHGIGYLPSGDVDAIEFSNFLEKICSANSLIEAIQSQLKRIGYSSIQISGELDSLTKQIIKAFLRHFGAQSTDIPFENYATDPELHILSLATDQNLNETKAKIAPMLKKLLSFDADSVKIE</sequence>
<evidence type="ECO:0000256" key="5">
    <source>
        <dbReference type="ARBA" id="ARBA00023316"/>
    </source>
</evidence>
<reference evidence="8" key="1">
    <citation type="submission" date="2021-10" db="EMBL/GenBank/DDBJ databases">
        <title>Genome Sequence of The Candidatus Hydrogeosomobacter endosymbioticus, an Intracellular Bacterial Symbiont of the Anaerobic Ciliate GW7.</title>
        <authorList>
            <person name="Shiohama Y."/>
            <person name="Shinzato N."/>
        </authorList>
    </citation>
    <scope>NUCLEOTIDE SEQUENCE [LARGE SCALE GENOMIC DNA]</scope>
    <source>
        <strain evidence="8">200920</strain>
    </source>
</reference>
<evidence type="ECO:0000259" key="7">
    <source>
        <dbReference type="Pfam" id="PF01510"/>
    </source>
</evidence>
<evidence type="ECO:0000313" key="9">
    <source>
        <dbReference type="Proteomes" id="UP001320209"/>
    </source>
</evidence>
<dbReference type="InterPro" id="IPR036365">
    <property type="entry name" value="PGBD-like_sf"/>
</dbReference>
<evidence type="ECO:0000256" key="3">
    <source>
        <dbReference type="ARBA" id="ARBA00011901"/>
    </source>
</evidence>
<dbReference type="Proteomes" id="UP001320209">
    <property type="component" value="Chromosome"/>
</dbReference>
<evidence type="ECO:0000256" key="1">
    <source>
        <dbReference type="ARBA" id="ARBA00001561"/>
    </source>
</evidence>
<comment type="catalytic activity">
    <reaction evidence="1">
        <text>Hydrolyzes the link between N-acetylmuramoyl residues and L-amino acid residues in certain cell-wall glycopeptides.</text>
        <dbReference type="EC" id="3.5.1.28"/>
    </reaction>
</comment>
<dbReference type="Gene3D" id="1.10.101.10">
    <property type="entry name" value="PGBD-like superfamily/PGBD"/>
    <property type="match status" value="1"/>
</dbReference>
<dbReference type="SUPFAM" id="SSF47090">
    <property type="entry name" value="PGBD-like"/>
    <property type="match status" value="1"/>
</dbReference>
<feature type="region of interest" description="Disordered" evidence="6">
    <location>
        <begin position="1"/>
        <end position="21"/>
    </location>
</feature>
<dbReference type="Gene3D" id="3.40.80.10">
    <property type="entry name" value="Peptidoglycan recognition protein-like"/>
    <property type="match status" value="1"/>
</dbReference>
<feature type="domain" description="N-acetylmuramoyl-L-alanine amidase" evidence="7">
    <location>
        <begin position="262"/>
        <end position="354"/>
    </location>
</feature>
<name>A0ABM7V918_9PROT</name>
<evidence type="ECO:0000313" key="8">
    <source>
        <dbReference type="EMBL" id="BDB96290.1"/>
    </source>
</evidence>
<dbReference type="EMBL" id="AP025225">
    <property type="protein sequence ID" value="BDB96290.1"/>
    <property type="molecule type" value="Genomic_DNA"/>
</dbReference>
<organism evidence="8 9">
    <name type="scientific">Candidatus Hydrogenosomobacter endosymbioticus</name>
    <dbReference type="NCBI Taxonomy" id="2558174"/>
    <lineage>
        <taxon>Bacteria</taxon>
        <taxon>Pseudomonadati</taxon>
        <taxon>Pseudomonadota</taxon>
        <taxon>Alphaproteobacteria</taxon>
        <taxon>Holosporales</taxon>
        <taxon>Holosporaceae</taxon>
        <taxon>Candidatus Hydrogenosomobacter</taxon>
    </lineage>
</organism>
<proteinExistence type="inferred from homology"/>
<keyword evidence="4" id="KW-0378">Hydrolase</keyword>
<dbReference type="InterPro" id="IPR036366">
    <property type="entry name" value="PGBDSf"/>
</dbReference>
<dbReference type="EC" id="3.5.1.28" evidence="3"/>
<keyword evidence="9" id="KW-1185">Reference proteome</keyword>
<evidence type="ECO:0000256" key="2">
    <source>
        <dbReference type="ARBA" id="ARBA00007553"/>
    </source>
</evidence>
<feature type="compositionally biased region" description="Basic and acidic residues" evidence="6">
    <location>
        <begin position="12"/>
        <end position="21"/>
    </location>
</feature>
<dbReference type="InterPro" id="IPR036505">
    <property type="entry name" value="Amidase/PGRP_sf"/>
</dbReference>